<name>A0A921S595_SORBI</name>
<proteinExistence type="predicted"/>
<reference evidence="1" key="1">
    <citation type="journal article" date="2019" name="BMC Genomics">
        <title>A new reference genome for Sorghum bicolor reveals high levels of sequence similarity between sweet and grain genotypes: implications for the genetics of sugar metabolism.</title>
        <authorList>
            <person name="Cooper E.A."/>
            <person name="Brenton Z.W."/>
            <person name="Flinn B.S."/>
            <person name="Jenkins J."/>
            <person name="Shu S."/>
            <person name="Flowers D."/>
            <person name="Luo F."/>
            <person name="Wang Y."/>
            <person name="Xia P."/>
            <person name="Barry K."/>
            <person name="Daum C."/>
            <person name="Lipzen A."/>
            <person name="Yoshinaga Y."/>
            <person name="Schmutz J."/>
            <person name="Saski C."/>
            <person name="Vermerris W."/>
            <person name="Kresovich S."/>
        </authorList>
    </citation>
    <scope>NUCLEOTIDE SEQUENCE</scope>
</reference>
<gene>
    <name evidence="1" type="ORF">BDA96_01G452500</name>
</gene>
<organism evidence="1 2">
    <name type="scientific">Sorghum bicolor</name>
    <name type="common">Sorghum</name>
    <name type="synonym">Sorghum vulgare</name>
    <dbReference type="NCBI Taxonomy" id="4558"/>
    <lineage>
        <taxon>Eukaryota</taxon>
        <taxon>Viridiplantae</taxon>
        <taxon>Streptophyta</taxon>
        <taxon>Embryophyta</taxon>
        <taxon>Tracheophyta</taxon>
        <taxon>Spermatophyta</taxon>
        <taxon>Magnoliopsida</taxon>
        <taxon>Liliopsida</taxon>
        <taxon>Poales</taxon>
        <taxon>Poaceae</taxon>
        <taxon>PACMAD clade</taxon>
        <taxon>Panicoideae</taxon>
        <taxon>Andropogonodae</taxon>
        <taxon>Andropogoneae</taxon>
        <taxon>Sorghinae</taxon>
        <taxon>Sorghum</taxon>
    </lineage>
</organism>
<evidence type="ECO:0000313" key="1">
    <source>
        <dbReference type="EMBL" id="KAG0551781.1"/>
    </source>
</evidence>
<dbReference type="AlphaFoldDB" id="A0A921S595"/>
<evidence type="ECO:0000313" key="2">
    <source>
        <dbReference type="Proteomes" id="UP000807115"/>
    </source>
</evidence>
<comment type="caution">
    <text evidence="1">The sequence shown here is derived from an EMBL/GenBank/DDBJ whole genome shotgun (WGS) entry which is preliminary data.</text>
</comment>
<protein>
    <submittedName>
        <fullName evidence="1">Uncharacterized protein</fullName>
    </submittedName>
</protein>
<sequence>MHNDNSMLAPSLRAALGYYQRNQIISYLTVRLEVTLHGKCLNFFPLSCYCVSEQLCSCRYIDYGRMKLPN</sequence>
<accession>A0A921S595</accession>
<dbReference type="Proteomes" id="UP000807115">
    <property type="component" value="Chromosome 1"/>
</dbReference>
<reference evidence="1" key="2">
    <citation type="submission" date="2020-10" db="EMBL/GenBank/DDBJ databases">
        <authorList>
            <person name="Cooper E.A."/>
            <person name="Brenton Z.W."/>
            <person name="Flinn B.S."/>
            <person name="Jenkins J."/>
            <person name="Shu S."/>
            <person name="Flowers D."/>
            <person name="Luo F."/>
            <person name="Wang Y."/>
            <person name="Xia P."/>
            <person name="Barry K."/>
            <person name="Daum C."/>
            <person name="Lipzen A."/>
            <person name="Yoshinaga Y."/>
            <person name="Schmutz J."/>
            <person name="Saski C."/>
            <person name="Vermerris W."/>
            <person name="Kresovich S."/>
        </authorList>
    </citation>
    <scope>NUCLEOTIDE SEQUENCE</scope>
</reference>
<dbReference type="EMBL" id="CM027680">
    <property type="protein sequence ID" value="KAG0551781.1"/>
    <property type="molecule type" value="Genomic_DNA"/>
</dbReference>